<organism evidence="11 12">
    <name type="scientific">Cladonia borealis</name>
    <dbReference type="NCBI Taxonomy" id="184061"/>
    <lineage>
        <taxon>Eukaryota</taxon>
        <taxon>Fungi</taxon>
        <taxon>Dikarya</taxon>
        <taxon>Ascomycota</taxon>
        <taxon>Pezizomycotina</taxon>
        <taxon>Lecanoromycetes</taxon>
        <taxon>OSLEUM clade</taxon>
        <taxon>Lecanoromycetidae</taxon>
        <taxon>Lecanorales</taxon>
        <taxon>Lecanorineae</taxon>
        <taxon>Cladoniaceae</taxon>
        <taxon>Cladonia</taxon>
    </lineage>
</organism>
<keyword evidence="4 8" id="KW-0479">Metal-binding</keyword>
<evidence type="ECO:0000256" key="8">
    <source>
        <dbReference type="PIRSR" id="PIRSR602402-1"/>
    </source>
</evidence>
<dbReference type="GO" id="GO:0020037">
    <property type="term" value="F:heme binding"/>
    <property type="evidence" value="ECO:0007669"/>
    <property type="project" value="InterPro"/>
</dbReference>
<evidence type="ECO:0000313" key="12">
    <source>
        <dbReference type="Proteomes" id="UP001166286"/>
    </source>
</evidence>
<evidence type="ECO:0000256" key="5">
    <source>
        <dbReference type="ARBA" id="ARBA00023002"/>
    </source>
</evidence>
<feature type="transmembrane region" description="Helical" evidence="10">
    <location>
        <begin position="6"/>
        <end position="26"/>
    </location>
</feature>
<evidence type="ECO:0000256" key="3">
    <source>
        <dbReference type="ARBA" id="ARBA00022617"/>
    </source>
</evidence>
<dbReference type="InterPro" id="IPR047146">
    <property type="entry name" value="Cyt_P450_E_CYP52_fungi"/>
</dbReference>
<dbReference type="CDD" id="cd11063">
    <property type="entry name" value="CYP52"/>
    <property type="match status" value="1"/>
</dbReference>
<sequence>MAVSAILLPISILSFAIIYWLGSAFLNHWHHERTRAKLGCPPMKRYPSWDKLLGLDFVYAMFKALKENRFLEFQTETYSARGSKVWTANFMGNRMIYSSEPANMKAMSTSHRDSFAVEPIRVANGAITPFTGRGVSSSDGAKWHFSRGLVKPYFERAAFSNLERLSAHVDRLISKIPTDGSTVDMQPLFQRWFLDTSTEFLFGQTVNSLDNPERDWPHRDMVTVMRGLRLRLQLSSFLFLHRDKEWFAACKRIHGFLERYIDRAYQQVEDEGKTGKSATNVNGEPRTDFLWTIARHVPDKLELRTQLTGVWIPSNETTSIHMSHALFALARHPGVVEKLRKEILDYGDKALTFEGLRSMNYLRWTVNETHRLYPVSLQTVRSCVKDTTLPTGGGEDGTEPIFCAKGDIVHCNRYLMHRDPDLWGTDAEEFRPERWEHARPMWNFVPFGGGPRICPAHVMVDTECSYAMVSLLQRFKAVEARDDEPYTAVMRVGPSNKNGCRVAFVLA</sequence>
<comment type="caution">
    <text evidence="11">The sequence shown here is derived from an EMBL/GenBank/DDBJ whole genome shotgun (WGS) entry which is preliminary data.</text>
</comment>
<keyword evidence="7 9" id="KW-0503">Monooxygenase</keyword>
<gene>
    <name evidence="11" type="ORF">JMJ35_000672</name>
</gene>
<dbReference type="Proteomes" id="UP001166286">
    <property type="component" value="Unassembled WGS sequence"/>
</dbReference>
<keyword evidence="6 8" id="KW-0408">Iron</keyword>
<keyword evidence="10" id="KW-1133">Transmembrane helix</keyword>
<dbReference type="PRINTS" id="PR00385">
    <property type="entry name" value="P450"/>
</dbReference>
<dbReference type="EMBL" id="JAFEKC020000001">
    <property type="protein sequence ID" value="KAK0517517.1"/>
    <property type="molecule type" value="Genomic_DNA"/>
</dbReference>
<dbReference type="PRINTS" id="PR01239">
    <property type="entry name" value="EP450IICYP52"/>
</dbReference>
<dbReference type="PRINTS" id="PR00464">
    <property type="entry name" value="EP450II"/>
</dbReference>
<dbReference type="PANTHER" id="PTHR24287">
    <property type="entry name" value="P450, PUTATIVE (EUROFUNG)-RELATED"/>
    <property type="match status" value="1"/>
</dbReference>
<evidence type="ECO:0000256" key="4">
    <source>
        <dbReference type="ARBA" id="ARBA00022723"/>
    </source>
</evidence>
<reference evidence="11" key="1">
    <citation type="submission" date="2023-03" db="EMBL/GenBank/DDBJ databases">
        <title>Complete genome of Cladonia borealis.</title>
        <authorList>
            <person name="Park H."/>
        </authorList>
    </citation>
    <scope>NUCLEOTIDE SEQUENCE</scope>
    <source>
        <strain evidence="11">ANT050790</strain>
    </source>
</reference>
<dbReference type="InterPro" id="IPR036396">
    <property type="entry name" value="Cyt_P450_sf"/>
</dbReference>
<evidence type="ECO:0000256" key="9">
    <source>
        <dbReference type="RuleBase" id="RU000461"/>
    </source>
</evidence>
<dbReference type="InterPro" id="IPR002402">
    <property type="entry name" value="Cyt_P450_E_grp-II"/>
</dbReference>
<evidence type="ECO:0000256" key="6">
    <source>
        <dbReference type="ARBA" id="ARBA00023004"/>
    </source>
</evidence>
<keyword evidence="3 8" id="KW-0349">Heme</keyword>
<dbReference type="InterPro" id="IPR001128">
    <property type="entry name" value="Cyt_P450"/>
</dbReference>
<dbReference type="SUPFAM" id="SSF48264">
    <property type="entry name" value="Cytochrome P450"/>
    <property type="match status" value="1"/>
</dbReference>
<proteinExistence type="inferred from homology"/>
<accession>A0AA39R9T1</accession>
<evidence type="ECO:0000256" key="7">
    <source>
        <dbReference type="ARBA" id="ARBA00023033"/>
    </source>
</evidence>
<evidence type="ECO:0000256" key="2">
    <source>
        <dbReference type="ARBA" id="ARBA00010617"/>
    </source>
</evidence>
<dbReference type="AlphaFoldDB" id="A0AA39R9T1"/>
<keyword evidence="12" id="KW-1185">Reference proteome</keyword>
<comment type="cofactor">
    <cofactor evidence="1 8">
        <name>heme</name>
        <dbReference type="ChEBI" id="CHEBI:30413"/>
    </cofactor>
</comment>
<dbReference type="PROSITE" id="PS00086">
    <property type="entry name" value="CYTOCHROME_P450"/>
    <property type="match status" value="1"/>
</dbReference>
<dbReference type="Gene3D" id="1.10.630.10">
    <property type="entry name" value="Cytochrome P450"/>
    <property type="match status" value="1"/>
</dbReference>
<keyword evidence="10" id="KW-0812">Transmembrane</keyword>
<dbReference type="GO" id="GO:0005506">
    <property type="term" value="F:iron ion binding"/>
    <property type="evidence" value="ECO:0007669"/>
    <property type="project" value="InterPro"/>
</dbReference>
<evidence type="ECO:0000256" key="10">
    <source>
        <dbReference type="SAM" id="Phobius"/>
    </source>
</evidence>
<dbReference type="InterPro" id="IPR017972">
    <property type="entry name" value="Cyt_P450_CS"/>
</dbReference>
<comment type="similarity">
    <text evidence="2 9">Belongs to the cytochrome P450 family.</text>
</comment>
<keyword evidence="5 9" id="KW-0560">Oxidoreductase</keyword>
<evidence type="ECO:0000313" key="11">
    <source>
        <dbReference type="EMBL" id="KAK0517517.1"/>
    </source>
</evidence>
<dbReference type="PANTHER" id="PTHR24287:SF18">
    <property type="entry name" value="CYTOCHROME P450 MONOOXYGENASE APDE-RELATED"/>
    <property type="match status" value="1"/>
</dbReference>
<evidence type="ECO:0008006" key="13">
    <source>
        <dbReference type="Google" id="ProtNLM"/>
    </source>
</evidence>
<evidence type="ECO:0000256" key="1">
    <source>
        <dbReference type="ARBA" id="ARBA00001971"/>
    </source>
</evidence>
<dbReference type="InterPro" id="IPR002974">
    <property type="entry name" value="Cyt_P450_E_CYP52_ascomycetes"/>
</dbReference>
<keyword evidence="10" id="KW-0472">Membrane</keyword>
<name>A0AA39R9T1_9LECA</name>
<protein>
    <recommendedName>
        <fullName evidence="13">Cytochrome P450</fullName>
    </recommendedName>
</protein>
<feature type="binding site" description="axial binding residue" evidence="8">
    <location>
        <position position="454"/>
    </location>
    <ligand>
        <name>heme</name>
        <dbReference type="ChEBI" id="CHEBI:30413"/>
    </ligand>
    <ligandPart>
        <name>Fe</name>
        <dbReference type="ChEBI" id="CHEBI:18248"/>
    </ligandPart>
</feature>
<dbReference type="Pfam" id="PF00067">
    <property type="entry name" value="p450"/>
    <property type="match status" value="1"/>
</dbReference>
<dbReference type="GO" id="GO:0016712">
    <property type="term" value="F:oxidoreductase activity, acting on paired donors, with incorporation or reduction of molecular oxygen, reduced flavin or flavoprotein as one donor, and incorporation of one atom of oxygen"/>
    <property type="evidence" value="ECO:0007669"/>
    <property type="project" value="InterPro"/>
</dbReference>